<dbReference type="KEGG" id="btab:109035295"/>
<dbReference type="GO" id="GO:0003688">
    <property type="term" value="F:DNA replication origin binding"/>
    <property type="evidence" value="ECO:0007669"/>
    <property type="project" value="TreeGrafter"/>
</dbReference>
<dbReference type="GO" id="GO:0006272">
    <property type="term" value="P:leading strand elongation"/>
    <property type="evidence" value="ECO:0007669"/>
    <property type="project" value="TreeGrafter"/>
</dbReference>
<feature type="compositionally biased region" description="Basic residues" evidence="13">
    <location>
        <begin position="98"/>
        <end position="107"/>
    </location>
</feature>
<evidence type="ECO:0000256" key="2">
    <source>
        <dbReference type="ARBA" id="ARBA00005755"/>
    </source>
</evidence>
<dbReference type="Gene3D" id="3.30.70.2820">
    <property type="match status" value="1"/>
</dbReference>
<comment type="catalytic activity">
    <reaction evidence="12">
        <text>DNA(n) + a 2'-deoxyribonucleoside 5'-triphosphate = DNA(n+1) + diphosphate</text>
        <dbReference type="Rhea" id="RHEA:22508"/>
        <dbReference type="Rhea" id="RHEA-COMP:17339"/>
        <dbReference type="Rhea" id="RHEA-COMP:17340"/>
        <dbReference type="ChEBI" id="CHEBI:33019"/>
        <dbReference type="ChEBI" id="CHEBI:61560"/>
        <dbReference type="ChEBI" id="CHEBI:173112"/>
        <dbReference type="EC" id="2.7.7.7"/>
    </reaction>
</comment>
<dbReference type="SUPFAM" id="SSF56672">
    <property type="entry name" value="DNA/RNA polymerases"/>
    <property type="match status" value="1"/>
</dbReference>
<keyword evidence="8" id="KW-0862">Zinc</keyword>
<dbReference type="Proteomes" id="UP001152759">
    <property type="component" value="Chromosome 7"/>
</dbReference>
<dbReference type="InterPro" id="IPR006134">
    <property type="entry name" value="DNA-dir_DNA_pol_B_multi_dom"/>
</dbReference>
<dbReference type="GO" id="GO:0003697">
    <property type="term" value="F:single-stranded DNA binding"/>
    <property type="evidence" value="ECO:0007669"/>
    <property type="project" value="TreeGrafter"/>
</dbReference>
<dbReference type="Gene3D" id="3.30.420.10">
    <property type="entry name" value="Ribonuclease H-like superfamily/Ribonuclease H"/>
    <property type="match status" value="1"/>
</dbReference>
<dbReference type="Pfam" id="PF03104">
    <property type="entry name" value="DNA_pol_B_exo1"/>
    <property type="match status" value="1"/>
</dbReference>
<dbReference type="PANTHER" id="PTHR45861:SF1">
    <property type="entry name" value="DNA POLYMERASE ALPHA CATALYTIC SUBUNIT"/>
    <property type="match status" value="1"/>
</dbReference>
<dbReference type="InterPro" id="IPR012337">
    <property type="entry name" value="RNaseH-like_sf"/>
</dbReference>
<dbReference type="GO" id="GO:0003887">
    <property type="term" value="F:DNA-directed DNA polymerase activity"/>
    <property type="evidence" value="ECO:0007669"/>
    <property type="project" value="UniProtKB-KW"/>
</dbReference>
<evidence type="ECO:0000256" key="6">
    <source>
        <dbReference type="ARBA" id="ARBA00022723"/>
    </source>
</evidence>
<feature type="region of interest" description="Disordered" evidence="13">
    <location>
        <begin position="1"/>
        <end position="22"/>
    </location>
</feature>
<dbReference type="FunFam" id="1.10.287.690:FF:000003">
    <property type="entry name" value="DNA polymerase"/>
    <property type="match status" value="1"/>
</dbReference>
<dbReference type="Pfam" id="PF12254">
    <property type="entry name" value="DNA_pol_alpha_N"/>
    <property type="match status" value="1"/>
</dbReference>
<organism evidence="18 19">
    <name type="scientific">Bemisia tabaci</name>
    <name type="common">Sweetpotato whitefly</name>
    <name type="synonym">Aleurodes tabaci</name>
    <dbReference type="NCBI Taxonomy" id="7038"/>
    <lineage>
        <taxon>Eukaryota</taxon>
        <taxon>Metazoa</taxon>
        <taxon>Ecdysozoa</taxon>
        <taxon>Arthropoda</taxon>
        <taxon>Hexapoda</taxon>
        <taxon>Insecta</taxon>
        <taxon>Pterygota</taxon>
        <taxon>Neoptera</taxon>
        <taxon>Paraneoptera</taxon>
        <taxon>Hemiptera</taxon>
        <taxon>Sternorrhyncha</taxon>
        <taxon>Aleyrodoidea</taxon>
        <taxon>Aleyrodidae</taxon>
        <taxon>Aleyrodinae</taxon>
        <taxon>Bemisia</taxon>
    </lineage>
</organism>
<dbReference type="PANTHER" id="PTHR45861">
    <property type="entry name" value="DNA POLYMERASE ALPHA CATALYTIC SUBUNIT"/>
    <property type="match status" value="1"/>
</dbReference>
<dbReference type="InterPro" id="IPR042087">
    <property type="entry name" value="DNA_pol_B_thumb"/>
</dbReference>
<dbReference type="Gene3D" id="2.40.50.730">
    <property type="match status" value="1"/>
</dbReference>
<feature type="domain" description="DNA-directed DNA polymerase family B exonuclease" evidence="15">
    <location>
        <begin position="460"/>
        <end position="689"/>
    </location>
</feature>
<keyword evidence="4 12" id="KW-0548">Nucleotidyltransferase</keyword>
<dbReference type="Gene3D" id="1.10.132.60">
    <property type="entry name" value="DNA polymerase family B, C-terminal domain"/>
    <property type="match status" value="1"/>
</dbReference>
<dbReference type="GO" id="GO:0000166">
    <property type="term" value="F:nucleotide binding"/>
    <property type="evidence" value="ECO:0007669"/>
    <property type="project" value="InterPro"/>
</dbReference>
<dbReference type="InterPro" id="IPR036397">
    <property type="entry name" value="RNaseH_sf"/>
</dbReference>
<dbReference type="EC" id="2.7.7.7" evidence="12"/>
<reference evidence="18" key="1">
    <citation type="submission" date="2021-12" db="EMBL/GenBank/DDBJ databases">
        <authorList>
            <person name="King R."/>
        </authorList>
    </citation>
    <scope>NUCLEOTIDE SEQUENCE</scope>
</reference>
<dbReference type="GO" id="GO:0003682">
    <property type="term" value="F:chromatin binding"/>
    <property type="evidence" value="ECO:0007669"/>
    <property type="project" value="TreeGrafter"/>
</dbReference>
<keyword evidence="5 12" id="KW-0235">DNA replication</keyword>
<dbReference type="Gene3D" id="1.10.287.690">
    <property type="entry name" value="Helix hairpin bin"/>
    <property type="match status" value="1"/>
</dbReference>
<dbReference type="InterPro" id="IPR038256">
    <property type="entry name" value="Pol_alpha_znc_sf"/>
</dbReference>
<dbReference type="NCBIfam" id="TIGR00592">
    <property type="entry name" value="pol2"/>
    <property type="match status" value="1"/>
</dbReference>
<dbReference type="GO" id="GO:0006273">
    <property type="term" value="P:lagging strand elongation"/>
    <property type="evidence" value="ECO:0007669"/>
    <property type="project" value="TreeGrafter"/>
</dbReference>
<evidence type="ECO:0000256" key="1">
    <source>
        <dbReference type="ARBA" id="ARBA00004123"/>
    </source>
</evidence>
<evidence type="ECO:0000313" key="18">
    <source>
        <dbReference type="EMBL" id="CAH0775041.1"/>
    </source>
</evidence>
<sequence>MCDTDSGGRVKRQRKENHTRLSALERLKAIKSGASKSKYELEPLESVYEEVSEKEYSKKVIERQEDDWIVDDDGAGYVEDGREIFDDDLDEESIQTSKKQKPRSSKKRDRDTVAAESMPGPKGDIKKLLANMPSKKKKEAVCEDDEFFENLIQEVASQDLEAPKPAASKPSSGTYSLYEPVSSNSNTVKTPKFDKLATLKNVKPLTPVLTKIDSPKTNGSCIDSSSFDVSELIDEDIENSFMDSSNFDDGKIEEVSVNTPQISVGEEKFKDIDTKPALSPEPVVKKTSNSAMSNILQTQNDQSFVQVNVDSKNLPLTTDESGKQVFRFFYWDAYEDYYRQPGVVYLFGKVAVPSSNTHISCCVVVRNIERRIYLLPREKKYNRSTNTSTDEEVSMMDVYNEFNNSVSNKYHINQFKSRKVTKNYAFDIPGVPLSSEYLEVRYKATDRALPADLSGETFSHVFGTNTSYLELLLLERKIKGPCWLDIQNAEPISNSISWCKVEAGCSKLEDVNVCANQGPAPPLVVATLNLRTCLNQKTRSNEIVMISCLVHNSFPTDKPAPSPPFQQHFCAMTRPSDKGWPYDSKDIVSQCKVTKLEKMDNERALLGFFLANFFRIDPDLVVGHDLSGFILDILLHRIIYNKTPHWSRLGRLKRTNPPQAGKGRNQSDRYPMCGRLVCDLKITAKELIQKARSFDLGPLCEQVLGLKEDEREEKSPEQIRDMYSSSTKLLHLVKLTMEDTAYMARLMCELNAIPLALQITNIAGNVLSRTLMGGRSERNEFLLLHAFTEKDYIVPDKQYGKKNNLKEEDFDELGEINVNQKASRKTASRKKPTYAGGLVLEPKRGFYDKLILLMDFNSLYPSIIQEYNICFTTISFHSIDLQDEEAFSQVPLPEASSAQGILPQELKKLVESRAVVKNLMKKSGLSSDLKLQYNIRQLALKLTANSMYGCLGFSNSRFYAKALAALVTFKGREILMNTKDLVQKLNYEVIYGDTDSLMINTNCLDLNEVYKIGHKIKSEVNKTYKRLELDLDGIFRYMLLLKKKKYAAVTISKLPNGEVEMKKEVKGLDIVRRDWSKISAMTGEYVLEQILSDQGCDERVINILEKLRKLKEDLESEKVPLDLLWISKNLTKNPEDYADKKALPHVQVALRLNSNAALAKKFRQGDVINYIICEDGTDQPATQRAYHPEELKSNETLKPDIKYYLSQQIHPVVSRLCDPIEGVDSAQIAEHLGLDPSSYRQSTIGRNEDLANGDYSTLGTLTDEERYKNCDKFTFKCSHCSAEIIMDGPSRKTPAGKEELILSKCSNPDCSTPPYLYVSSILNKLTLSMRQYIKKYYAGWLVCEDPACPNRIRKIPSKLERGQPKCTLCHLNSMYREYSEEQLFLQLSFFMSMFDIKNQNEISDLTTAYQRLKLHVDATLKYSAYSVVDLGKLFSGFFPKS</sequence>
<keyword evidence="19" id="KW-1185">Reference proteome</keyword>
<evidence type="ECO:0000259" key="17">
    <source>
        <dbReference type="Pfam" id="PF12254"/>
    </source>
</evidence>
<dbReference type="Gene3D" id="1.10.3200.20">
    <property type="entry name" value="DNA Polymerase alpha, zinc finger"/>
    <property type="match status" value="1"/>
</dbReference>
<keyword evidence="3 12" id="KW-0808">Transferase</keyword>
<dbReference type="GO" id="GO:0005658">
    <property type="term" value="C:alpha DNA polymerase:primase complex"/>
    <property type="evidence" value="ECO:0007669"/>
    <property type="project" value="TreeGrafter"/>
</dbReference>
<name>A0A9P0CD48_BEMTA</name>
<dbReference type="CDD" id="cd05532">
    <property type="entry name" value="POLBc_alpha"/>
    <property type="match status" value="1"/>
</dbReference>
<feature type="domain" description="DNA polymerase alpha catalytic subunit N-terminal" evidence="17">
    <location>
        <begin position="24"/>
        <end position="86"/>
    </location>
</feature>
<evidence type="ECO:0000256" key="13">
    <source>
        <dbReference type="SAM" id="MobiDB-lite"/>
    </source>
</evidence>
<dbReference type="InterPro" id="IPR006133">
    <property type="entry name" value="DNA-dir_DNA_pol_B_exonuc"/>
</dbReference>
<evidence type="ECO:0000259" key="16">
    <source>
        <dbReference type="Pfam" id="PF08996"/>
    </source>
</evidence>
<dbReference type="Gene3D" id="3.90.1600.10">
    <property type="entry name" value="Palm domain of DNA polymerase"/>
    <property type="match status" value="1"/>
</dbReference>
<evidence type="ECO:0000256" key="4">
    <source>
        <dbReference type="ARBA" id="ARBA00022695"/>
    </source>
</evidence>
<evidence type="ECO:0000256" key="12">
    <source>
        <dbReference type="RuleBase" id="RU000442"/>
    </source>
</evidence>
<dbReference type="InterPro" id="IPR023211">
    <property type="entry name" value="DNA_pol_palm_dom_sf"/>
</dbReference>
<evidence type="ECO:0000256" key="11">
    <source>
        <dbReference type="ARBA" id="ARBA00023242"/>
    </source>
</evidence>
<dbReference type="GO" id="GO:0008270">
    <property type="term" value="F:zinc ion binding"/>
    <property type="evidence" value="ECO:0007669"/>
    <property type="project" value="UniProtKB-KW"/>
</dbReference>
<dbReference type="SUPFAM" id="SSF90234">
    <property type="entry name" value="Zinc finger domain of DNA polymerase-alpha"/>
    <property type="match status" value="1"/>
</dbReference>
<dbReference type="FunFam" id="3.30.70.2820:FF:000001">
    <property type="entry name" value="DNA polymerase"/>
    <property type="match status" value="1"/>
</dbReference>
<dbReference type="Pfam" id="PF00136">
    <property type="entry name" value="DNA_pol_B"/>
    <property type="match status" value="1"/>
</dbReference>
<feature type="domain" description="DNA-directed DNA polymerase family B multifunctional" evidence="14">
    <location>
        <begin position="767"/>
        <end position="1220"/>
    </location>
</feature>
<dbReference type="CDD" id="cd05776">
    <property type="entry name" value="DNA_polB_alpha_exo"/>
    <property type="match status" value="1"/>
</dbReference>
<accession>A0A9P0CD48</accession>
<dbReference type="InterPro" id="IPR043502">
    <property type="entry name" value="DNA/RNA_pol_sf"/>
</dbReference>
<gene>
    <name evidence="18" type="ORF">BEMITA_LOCUS11307</name>
</gene>
<dbReference type="PROSITE" id="PS00116">
    <property type="entry name" value="DNA_POLYMERASE_B"/>
    <property type="match status" value="1"/>
</dbReference>
<dbReference type="PRINTS" id="PR00106">
    <property type="entry name" value="DNAPOLB"/>
</dbReference>
<dbReference type="EMBL" id="OU963868">
    <property type="protein sequence ID" value="CAH0775041.1"/>
    <property type="molecule type" value="Genomic_DNA"/>
</dbReference>
<dbReference type="InterPro" id="IPR017964">
    <property type="entry name" value="DNA-dir_DNA_pol_B_CS"/>
</dbReference>
<feature type="domain" description="Zinc finger DNA-directed DNA polymerase family B alpha" evidence="16">
    <location>
        <begin position="1261"/>
        <end position="1434"/>
    </location>
</feature>
<evidence type="ECO:0000259" key="14">
    <source>
        <dbReference type="Pfam" id="PF00136"/>
    </source>
</evidence>
<comment type="similarity">
    <text evidence="2 12">Belongs to the DNA polymerase type-B family.</text>
</comment>
<dbReference type="GO" id="GO:0033554">
    <property type="term" value="P:cellular response to stress"/>
    <property type="evidence" value="ECO:0007669"/>
    <property type="project" value="UniProtKB-ARBA"/>
</dbReference>
<dbReference type="Pfam" id="PF08996">
    <property type="entry name" value="zf-DNA_Pol"/>
    <property type="match status" value="1"/>
</dbReference>
<dbReference type="InterPro" id="IPR045846">
    <property type="entry name" value="POLBc_alpha"/>
</dbReference>
<keyword evidence="7" id="KW-0863">Zinc-finger</keyword>
<comment type="subcellular location">
    <subcellularLocation>
        <location evidence="1">Nucleus</location>
    </subcellularLocation>
</comment>
<keyword evidence="6" id="KW-0479">Metal-binding</keyword>
<evidence type="ECO:0000256" key="7">
    <source>
        <dbReference type="ARBA" id="ARBA00022771"/>
    </source>
</evidence>
<protein>
    <recommendedName>
        <fullName evidence="12">DNA polymerase</fullName>
        <ecNumber evidence="12">2.7.7.7</ecNumber>
    </recommendedName>
</protein>
<feature type="region of interest" description="Disordered" evidence="13">
    <location>
        <begin position="71"/>
        <end position="127"/>
    </location>
</feature>
<evidence type="ECO:0000256" key="10">
    <source>
        <dbReference type="ARBA" id="ARBA00023125"/>
    </source>
</evidence>
<evidence type="ECO:0000313" key="19">
    <source>
        <dbReference type="Proteomes" id="UP001152759"/>
    </source>
</evidence>
<evidence type="ECO:0000256" key="3">
    <source>
        <dbReference type="ARBA" id="ARBA00022679"/>
    </source>
</evidence>
<keyword evidence="11" id="KW-0539">Nucleus</keyword>
<evidence type="ECO:0000256" key="5">
    <source>
        <dbReference type="ARBA" id="ARBA00022705"/>
    </source>
</evidence>
<keyword evidence="9 12" id="KW-0239">DNA-directed DNA polymerase</keyword>
<evidence type="ECO:0000256" key="9">
    <source>
        <dbReference type="ARBA" id="ARBA00022932"/>
    </source>
</evidence>
<dbReference type="InterPro" id="IPR024647">
    <property type="entry name" value="DNA_pol_a_cat_su_N"/>
</dbReference>
<dbReference type="FunFam" id="1.10.132.60:FF:000004">
    <property type="entry name" value="DNA polymerase"/>
    <property type="match status" value="1"/>
</dbReference>
<dbReference type="InterPro" id="IPR015088">
    <property type="entry name" value="Znf_DNA-dir_DNA_pol_B_alpha"/>
</dbReference>
<evidence type="ECO:0000259" key="15">
    <source>
        <dbReference type="Pfam" id="PF03104"/>
    </source>
</evidence>
<dbReference type="GO" id="GO:1902975">
    <property type="term" value="P:mitotic DNA replication initiation"/>
    <property type="evidence" value="ECO:0007669"/>
    <property type="project" value="InterPro"/>
</dbReference>
<dbReference type="SMART" id="SM00486">
    <property type="entry name" value="POLBc"/>
    <property type="match status" value="1"/>
</dbReference>
<keyword evidence="10 12" id="KW-0238">DNA-binding</keyword>
<dbReference type="SUPFAM" id="SSF53098">
    <property type="entry name" value="Ribonuclease H-like"/>
    <property type="match status" value="1"/>
</dbReference>
<dbReference type="InterPro" id="IPR006172">
    <property type="entry name" value="DNA-dir_DNA_pol_B"/>
</dbReference>
<proteinExistence type="inferred from homology"/>
<evidence type="ECO:0000256" key="8">
    <source>
        <dbReference type="ARBA" id="ARBA00022833"/>
    </source>
</evidence>